<evidence type="ECO:0000313" key="3">
    <source>
        <dbReference type="Proteomes" id="UP001482231"/>
    </source>
</evidence>
<name>A0ABV0EH64_9BURK</name>
<dbReference type="SUPFAM" id="SSF56935">
    <property type="entry name" value="Porins"/>
    <property type="match status" value="1"/>
</dbReference>
<protein>
    <submittedName>
        <fullName evidence="2">TIGR03016 family PEP-CTERM system-associated outer membrane protein</fullName>
    </submittedName>
</protein>
<dbReference type="InterPro" id="IPR018759">
    <property type="entry name" value="BBP2_2"/>
</dbReference>
<gene>
    <name evidence="2" type="ORF">V6E02_05785</name>
</gene>
<reference evidence="2 3" key="1">
    <citation type="submission" date="2024-02" db="EMBL/GenBank/DDBJ databases">
        <title>New thermophilic sulfur-oxidizing bacteria from a hot springs of the Uzon caldera (Kamchatka, Russia).</title>
        <authorList>
            <person name="Dukat A.M."/>
            <person name="Elcheninov A.G."/>
            <person name="Frolov E.N."/>
        </authorList>
    </citation>
    <scope>NUCLEOTIDE SEQUENCE [LARGE SCALE GENOMIC DNA]</scope>
    <source>
        <strain evidence="2 3">AK1</strain>
    </source>
</reference>
<evidence type="ECO:0000313" key="2">
    <source>
        <dbReference type="EMBL" id="MEO1766719.1"/>
    </source>
</evidence>
<proteinExistence type="predicted"/>
<dbReference type="Pfam" id="PF10082">
    <property type="entry name" value="BBP2_2"/>
    <property type="match status" value="1"/>
</dbReference>
<sequence>MEKSHHLRLALLLAALPALPATYGADWKLEAGLTAKETYTDNVDLSAANRNSDFITELAPYVTLSKKGARLEADFSYRMRNLFYADESSRSRTFHQLAARAKAELYQEELFLDATATISQQITSLLGPIGADTATTAGNVTNVSQITLSPYWQHRFGPTANGLLRYTHSEVRSGNGVSDSTVDGVQVALTSGSAFRGVSWGLHHSSQSIDYRSRPDVRFSTTYGTLGYRIQPRLQLTATAGYDDNNYVPLAGKKAAGSFWQVGATWNPTSRSELSAFTGERYFGKTYGLKLDHRMRRTNWHAGYSRDVTTFTSQFTVPATLSTAAFLDALYQASIPDPTARAQFVATLISLLNLPATLSDPLHILSQLVYLQKRFDASVAFSTAKTTTVLSYYDLSREALESGTTAGSLIAGGPFASTNTIKQRGVNFGVSWRLSPRLTATGSASFTRNRFTVLNRTDNLKVFNLGLARSFNPQLTGSLNLRHQQRDSDVAGADFRENAVIGTLNYQF</sequence>
<organism evidence="2 3">
    <name type="scientific">Thiobacter aerophilum</name>
    <dbReference type="NCBI Taxonomy" id="3121275"/>
    <lineage>
        <taxon>Bacteria</taxon>
        <taxon>Pseudomonadati</taxon>
        <taxon>Pseudomonadota</taxon>
        <taxon>Betaproteobacteria</taxon>
        <taxon>Burkholderiales</taxon>
        <taxon>Thiobacteraceae</taxon>
        <taxon>Thiobacter</taxon>
    </lineage>
</organism>
<comment type="caution">
    <text evidence="2">The sequence shown here is derived from an EMBL/GenBank/DDBJ whole genome shotgun (WGS) entry which is preliminary data.</text>
</comment>
<feature type="signal peptide" evidence="1">
    <location>
        <begin position="1"/>
        <end position="20"/>
    </location>
</feature>
<keyword evidence="1" id="KW-0732">Signal</keyword>
<evidence type="ECO:0000256" key="1">
    <source>
        <dbReference type="SAM" id="SignalP"/>
    </source>
</evidence>
<dbReference type="RefSeq" id="WP_347307826.1">
    <property type="nucleotide sequence ID" value="NZ_JBAJEX010000003.1"/>
</dbReference>
<accession>A0ABV0EH64</accession>
<dbReference type="NCBIfam" id="TIGR03016">
    <property type="entry name" value="pepcterm_hypo_1"/>
    <property type="match status" value="1"/>
</dbReference>
<dbReference type="EMBL" id="JBAJEX010000003">
    <property type="protein sequence ID" value="MEO1766719.1"/>
    <property type="molecule type" value="Genomic_DNA"/>
</dbReference>
<dbReference type="InterPro" id="IPR017467">
    <property type="entry name" value="CHP03016_PEP-CTERM"/>
</dbReference>
<keyword evidence="3" id="KW-1185">Reference proteome</keyword>
<dbReference type="Proteomes" id="UP001482231">
    <property type="component" value="Unassembled WGS sequence"/>
</dbReference>
<feature type="chain" id="PRO_5045177614" evidence="1">
    <location>
        <begin position="21"/>
        <end position="508"/>
    </location>
</feature>